<evidence type="ECO:0000313" key="3">
    <source>
        <dbReference type="Proteomes" id="UP001219525"/>
    </source>
</evidence>
<dbReference type="AlphaFoldDB" id="A0AAD6Y3K0"/>
<feature type="region of interest" description="Disordered" evidence="1">
    <location>
        <begin position="1"/>
        <end position="24"/>
    </location>
</feature>
<comment type="caution">
    <text evidence="2">The sequence shown here is derived from an EMBL/GenBank/DDBJ whole genome shotgun (WGS) entry which is preliminary data.</text>
</comment>
<gene>
    <name evidence="2" type="ORF">GGX14DRAFT_662082</name>
</gene>
<dbReference type="EMBL" id="JARJCW010000068">
    <property type="protein sequence ID" value="KAJ7199495.1"/>
    <property type="molecule type" value="Genomic_DNA"/>
</dbReference>
<reference evidence="2" key="1">
    <citation type="submission" date="2023-03" db="EMBL/GenBank/DDBJ databases">
        <title>Massive genome expansion in bonnet fungi (Mycena s.s.) driven by repeated elements and novel gene families across ecological guilds.</title>
        <authorList>
            <consortium name="Lawrence Berkeley National Laboratory"/>
            <person name="Harder C.B."/>
            <person name="Miyauchi S."/>
            <person name="Viragh M."/>
            <person name="Kuo A."/>
            <person name="Thoen E."/>
            <person name="Andreopoulos B."/>
            <person name="Lu D."/>
            <person name="Skrede I."/>
            <person name="Drula E."/>
            <person name="Henrissat B."/>
            <person name="Morin E."/>
            <person name="Kohler A."/>
            <person name="Barry K."/>
            <person name="LaButti K."/>
            <person name="Morin E."/>
            <person name="Salamov A."/>
            <person name="Lipzen A."/>
            <person name="Mereny Z."/>
            <person name="Hegedus B."/>
            <person name="Baldrian P."/>
            <person name="Stursova M."/>
            <person name="Weitz H."/>
            <person name="Taylor A."/>
            <person name="Grigoriev I.V."/>
            <person name="Nagy L.G."/>
            <person name="Martin F."/>
            <person name="Kauserud H."/>
        </authorList>
    </citation>
    <scope>NUCLEOTIDE SEQUENCE</scope>
    <source>
        <strain evidence="2">9144</strain>
    </source>
</reference>
<keyword evidence="3" id="KW-1185">Reference proteome</keyword>
<dbReference type="Proteomes" id="UP001219525">
    <property type="component" value="Unassembled WGS sequence"/>
</dbReference>
<name>A0AAD6Y3K0_9AGAR</name>
<accession>A0AAD6Y3K0</accession>
<sequence length="253" mass="26828">MASPPVSMRRHAQCALHTSQPKPALPATLHSESTRRAQNLMVATCCPPPAVRALSSGCSPSSAAHLPPFVARCPPPAALSPIAAHRPLFAARHSLPPPSPAPQSDSDLRKSPKISLRALEVAGGGKREAVGGVRQQLEAAVGNELREVGPSWRNGVPSVSPSLVPAICRITNNRSRIVTTVPDQAVLADAAGRYTAGEGRRVTDGKRCVLRVACTGGGRRLLRDARANDEQLLEVVGNERREVGSVEAERWRT</sequence>
<proteinExistence type="predicted"/>
<organism evidence="2 3">
    <name type="scientific">Mycena pura</name>
    <dbReference type="NCBI Taxonomy" id="153505"/>
    <lineage>
        <taxon>Eukaryota</taxon>
        <taxon>Fungi</taxon>
        <taxon>Dikarya</taxon>
        <taxon>Basidiomycota</taxon>
        <taxon>Agaricomycotina</taxon>
        <taxon>Agaricomycetes</taxon>
        <taxon>Agaricomycetidae</taxon>
        <taxon>Agaricales</taxon>
        <taxon>Marasmiineae</taxon>
        <taxon>Mycenaceae</taxon>
        <taxon>Mycena</taxon>
    </lineage>
</organism>
<feature type="region of interest" description="Disordered" evidence="1">
    <location>
        <begin position="91"/>
        <end position="111"/>
    </location>
</feature>
<evidence type="ECO:0000256" key="1">
    <source>
        <dbReference type="SAM" id="MobiDB-lite"/>
    </source>
</evidence>
<protein>
    <submittedName>
        <fullName evidence="2">Uncharacterized protein</fullName>
    </submittedName>
</protein>
<evidence type="ECO:0000313" key="2">
    <source>
        <dbReference type="EMBL" id="KAJ7199495.1"/>
    </source>
</evidence>